<evidence type="ECO:0000313" key="2">
    <source>
        <dbReference type="Proteomes" id="UP000241440"/>
    </source>
</evidence>
<proteinExistence type="predicted"/>
<reference evidence="1 2" key="1">
    <citation type="submission" date="2018-01" db="EMBL/GenBank/DDBJ databases">
        <title>Whole genome sequencing of Histamine producing bacteria.</title>
        <authorList>
            <person name="Butler K."/>
        </authorList>
    </citation>
    <scope>NUCLEOTIDE SEQUENCE [LARGE SCALE GENOMIC DNA]</scope>
    <source>
        <strain evidence="1 2">A2-1</strain>
    </source>
</reference>
<name>A0A2T3LWE5_PHOAN</name>
<dbReference type="PIRSF" id="PIRSF028069">
    <property type="entry name" value="UCP028069"/>
    <property type="match status" value="1"/>
</dbReference>
<gene>
    <name evidence="1" type="ORF">C0W41_08135</name>
</gene>
<dbReference type="InterPro" id="IPR016866">
    <property type="entry name" value="UCP028069"/>
</dbReference>
<protein>
    <submittedName>
        <fullName evidence="1">DUF3450 domain-containing protein</fullName>
    </submittedName>
</protein>
<dbReference type="Pfam" id="PF11932">
    <property type="entry name" value="DUF3450"/>
    <property type="match status" value="1"/>
</dbReference>
<dbReference type="Proteomes" id="UP000241440">
    <property type="component" value="Unassembled WGS sequence"/>
</dbReference>
<accession>A0A2T3LWE5</accession>
<evidence type="ECO:0000313" key="1">
    <source>
        <dbReference type="EMBL" id="PSX07969.1"/>
    </source>
</evidence>
<comment type="caution">
    <text evidence="1">The sequence shown here is derived from an EMBL/GenBank/DDBJ whole genome shotgun (WGS) entry which is preliminary data.</text>
</comment>
<sequence length="291" mass="33276">MLFHYFWSLYDLTFYYYLTFLFFAIEDYSLLSLIMNFIKTSLAVVILSITTGVQASSLDTARSIENKTNTASALSQDKIDRNADSAIAMKAQIEQLQEELKNLTVYHDHLARMVDNQTQEMASIHEQIENIKETRQGVVPLMYQMIDGLSTVVEQDKPIKHEQRLARIEKLQTMMSQADISDAEKFRRILEAYQIEMDYGTKLGTYQDKITLEDGKTIEADLLYLGRLAFVARSLNGSHYWSWNSNKQQWQALDTSEAANIDKAFAMANKQIAPSLLRLPISATLANVESK</sequence>
<organism evidence="1 2">
    <name type="scientific">Photobacterium angustum</name>
    <dbReference type="NCBI Taxonomy" id="661"/>
    <lineage>
        <taxon>Bacteria</taxon>
        <taxon>Pseudomonadati</taxon>
        <taxon>Pseudomonadota</taxon>
        <taxon>Gammaproteobacteria</taxon>
        <taxon>Vibrionales</taxon>
        <taxon>Vibrionaceae</taxon>
        <taxon>Photobacterium</taxon>
    </lineage>
</organism>
<dbReference type="EMBL" id="PYOY01000003">
    <property type="protein sequence ID" value="PSX07969.1"/>
    <property type="molecule type" value="Genomic_DNA"/>
</dbReference>
<dbReference type="AlphaFoldDB" id="A0A2T3LWE5"/>